<evidence type="ECO:0000313" key="3">
    <source>
        <dbReference type="EMBL" id="NYE16314.1"/>
    </source>
</evidence>
<feature type="compositionally biased region" description="Basic and acidic residues" evidence="1">
    <location>
        <begin position="384"/>
        <end position="397"/>
    </location>
</feature>
<feature type="transmembrane region" description="Helical" evidence="2">
    <location>
        <begin position="235"/>
        <end position="264"/>
    </location>
</feature>
<comment type="caution">
    <text evidence="3">The sequence shown here is derived from an EMBL/GenBank/DDBJ whole genome shotgun (WGS) entry which is preliminary data.</text>
</comment>
<feature type="transmembrane region" description="Helical" evidence="2">
    <location>
        <begin position="358"/>
        <end position="376"/>
    </location>
</feature>
<name>A0A7Y9KI08_9ACTN</name>
<dbReference type="EMBL" id="JACCBT010000001">
    <property type="protein sequence ID" value="NYE16314.1"/>
    <property type="molecule type" value="Genomic_DNA"/>
</dbReference>
<evidence type="ECO:0000313" key="4">
    <source>
        <dbReference type="Proteomes" id="UP000591272"/>
    </source>
</evidence>
<dbReference type="Proteomes" id="UP000591272">
    <property type="component" value="Unassembled WGS sequence"/>
</dbReference>
<keyword evidence="2" id="KW-0812">Transmembrane</keyword>
<feature type="transmembrane region" description="Helical" evidence="2">
    <location>
        <begin position="299"/>
        <end position="323"/>
    </location>
</feature>
<feature type="transmembrane region" description="Helical" evidence="2">
    <location>
        <begin position="276"/>
        <end position="293"/>
    </location>
</feature>
<proteinExistence type="predicted"/>
<keyword evidence="2" id="KW-1133">Transmembrane helix</keyword>
<sequence length="440" mass="45110">MSARESWRRLSRIVPLIVVGALLATMAGLGAGALVHPGDLAGSARYSLLAGFLLAIGLYGSTHEIDLGALRRDARGVLVAVTLGVVIKAALIAGVMLLVFRDARYLVLGIAVAQIDPLSVAAMRANSRMSARAKALMFAWASFDDPVTVLLSLYFSILAFRFSGREGAPQAGPSGDGLGAYLSDLGLNLTLVAAAYLLFVALRRLPAPGPKFAGTRVVGTAAERSAGTGGRSTDLLSLAVLVGVFLVAAQWMLMLAVALIGLFFRVGTYAKAIDRAVATAFLVASFALGLLLVDGVDLLPALVLGVAAFGAQALISLLVVPVLKHGLSRRDRVHLALGQQNGITAIILALALEPDFRGTVGIVAPAILVVNVLHYASNGVLNRFADDPPHPPAEEPGRPGTGAVPLGAPSAAGSGDGHPDPVPASQADACASVPGADPET</sequence>
<feature type="transmembrane region" description="Helical" evidence="2">
    <location>
        <begin position="135"/>
        <end position="157"/>
    </location>
</feature>
<protein>
    <submittedName>
        <fullName evidence="3">Uncharacterized protein</fullName>
    </submittedName>
</protein>
<accession>A0A7Y9KI08</accession>
<evidence type="ECO:0000256" key="2">
    <source>
        <dbReference type="SAM" id="Phobius"/>
    </source>
</evidence>
<feature type="transmembrane region" description="Helical" evidence="2">
    <location>
        <begin position="46"/>
        <end position="65"/>
    </location>
</feature>
<gene>
    <name evidence="3" type="ORF">BJ999_006610</name>
</gene>
<dbReference type="RefSeq" id="WP_179836871.1">
    <property type="nucleotide sequence ID" value="NZ_BMRD01000017.1"/>
</dbReference>
<organism evidence="3 4">
    <name type="scientific">Actinomadura citrea</name>
    <dbReference type="NCBI Taxonomy" id="46158"/>
    <lineage>
        <taxon>Bacteria</taxon>
        <taxon>Bacillati</taxon>
        <taxon>Actinomycetota</taxon>
        <taxon>Actinomycetes</taxon>
        <taxon>Streptosporangiales</taxon>
        <taxon>Thermomonosporaceae</taxon>
        <taxon>Actinomadura</taxon>
    </lineage>
</organism>
<feature type="region of interest" description="Disordered" evidence="1">
    <location>
        <begin position="384"/>
        <end position="440"/>
    </location>
</feature>
<evidence type="ECO:0000256" key="1">
    <source>
        <dbReference type="SAM" id="MobiDB-lite"/>
    </source>
</evidence>
<keyword evidence="2" id="KW-0472">Membrane</keyword>
<feature type="transmembrane region" description="Helical" evidence="2">
    <location>
        <begin position="12"/>
        <end position="34"/>
    </location>
</feature>
<feature type="transmembrane region" description="Helical" evidence="2">
    <location>
        <begin position="77"/>
        <end position="99"/>
    </location>
</feature>
<feature type="transmembrane region" description="Helical" evidence="2">
    <location>
        <begin position="335"/>
        <end position="352"/>
    </location>
</feature>
<reference evidence="3 4" key="1">
    <citation type="submission" date="2020-07" db="EMBL/GenBank/DDBJ databases">
        <title>Sequencing the genomes of 1000 actinobacteria strains.</title>
        <authorList>
            <person name="Klenk H.-P."/>
        </authorList>
    </citation>
    <scope>NUCLEOTIDE SEQUENCE [LARGE SCALE GENOMIC DNA]</scope>
    <source>
        <strain evidence="3 4">DSM 43461</strain>
    </source>
</reference>
<dbReference type="AlphaFoldDB" id="A0A7Y9KI08"/>
<keyword evidence="4" id="KW-1185">Reference proteome</keyword>